<name>A0A1B6PR58_SORBI</name>
<evidence type="ECO:0000256" key="4">
    <source>
        <dbReference type="ARBA" id="ARBA00023015"/>
    </source>
</evidence>
<keyword evidence="4" id="KW-0805">Transcription regulation</keyword>
<dbReference type="InterPro" id="IPR013083">
    <property type="entry name" value="Znf_RING/FYVE/PHD"/>
</dbReference>
<organism evidence="7 8">
    <name type="scientific">Sorghum bicolor</name>
    <name type="common">Sorghum</name>
    <name type="synonym">Sorghum vulgare</name>
    <dbReference type="NCBI Taxonomy" id="4558"/>
    <lineage>
        <taxon>Eukaryota</taxon>
        <taxon>Viridiplantae</taxon>
        <taxon>Streptophyta</taxon>
        <taxon>Embryophyta</taxon>
        <taxon>Tracheophyta</taxon>
        <taxon>Spermatophyta</taxon>
        <taxon>Magnoliopsida</taxon>
        <taxon>Liliopsida</taxon>
        <taxon>Poales</taxon>
        <taxon>Poaceae</taxon>
        <taxon>PACMAD clade</taxon>
        <taxon>Panicoideae</taxon>
        <taxon>Andropogonodae</taxon>
        <taxon>Andropogoneae</taxon>
        <taxon>Sorghinae</taxon>
        <taxon>Sorghum</taxon>
    </lineage>
</organism>
<dbReference type="PANTHER" id="PTHR46201:SF5">
    <property type="entry name" value="OS11G0234200 PROTEIN"/>
    <property type="match status" value="1"/>
</dbReference>
<keyword evidence="5" id="KW-0804">Transcription</keyword>
<dbReference type="InterPro" id="IPR011011">
    <property type="entry name" value="Znf_FYVE_PHD"/>
</dbReference>
<dbReference type="InterPro" id="IPR059080">
    <property type="entry name" value="WHD_PTC1"/>
</dbReference>
<accession>A0A1B6PR58</accession>
<keyword evidence="2" id="KW-0863">Zinc-finger</keyword>
<evidence type="ECO:0000256" key="2">
    <source>
        <dbReference type="ARBA" id="ARBA00022771"/>
    </source>
</evidence>
<gene>
    <name evidence="7" type="ORF">SORBI_3005G090800</name>
</gene>
<dbReference type="InterPro" id="IPR001965">
    <property type="entry name" value="Znf_PHD"/>
</dbReference>
<sequence>MAVITGRPPKRVRVTAGPRALDLRPFPAAGEPVPPPPRGAFRDCVRAFLARSAEPADGAWRVAFRVGEGGGDGAVVGMEVVEEDVARAGAGRIYCEHCTVAGWSRHPVCGRRYHFIIRNEYDVQDYKTCKHCGFMAQLFETRCPSCKNGISYDDPEDWDYRQLDNPRHLLHGIVHDNGFGHLVRINGREGGSSLLTGIQLMGFWDRLCKYLRVRKVSLMDVSKKYGTDYRILHAITTGYSWYGQWGFKLNKGSFGITSKEYLKAVDNLSSTPLSHFFPHSRYPRNQLQDTISFYQSLSKHPLTTIRELFLYVLGLATSKGINMHYGSMHKEHSHTHMQETWSDEEIKRATEIAIKVLRAVEKTRWVAMRTLKAAMCHPIGSPQLVDYCLKTLGTRTIDGMMVAVRCNSETNTLEYRLTDEPIILPNVSMPTQDHLHRDIKFLHDALLYPHTMHPYKPENCYEQAKRSAMILLDCKQFTKHYDLEQEFLPQNPSMLHMWCQVELLDQVGDPPCIPPELLTLPQTATVADLKVEVTRTFHDIYLMLQSFVANQLLDCGTASESTQLKLLFGANGTVRVQGRCAGGERRVGIYRMERGVDKWTVNCSCGAKDDDGERMLSCDSCHVWQHTRCAGISDFDQVPKRYVCNSCKLLHKHKSSGPRPVYNSGPSKRCKIGTGAFSHVGGGFLRPHIG</sequence>
<dbReference type="OMA" id="MHTRCAG"/>
<dbReference type="GO" id="GO:0008270">
    <property type="term" value="F:zinc ion binding"/>
    <property type="evidence" value="ECO:0007669"/>
    <property type="project" value="UniProtKB-KW"/>
</dbReference>
<evidence type="ECO:0000256" key="3">
    <source>
        <dbReference type="ARBA" id="ARBA00022833"/>
    </source>
</evidence>
<proteinExistence type="predicted"/>
<dbReference type="EMBL" id="CM000764">
    <property type="protein sequence ID" value="KXG28147.1"/>
    <property type="molecule type" value="Genomic_DNA"/>
</dbReference>
<protein>
    <recommendedName>
        <fullName evidence="6">Zinc finger PHD-type domain-containing protein</fullName>
    </recommendedName>
</protein>
<dbReference type="Pfam" id="PF00628">
    <property type="entry name" value="PHD"/>
    <property type="match status" value="1"/>
</dbReference>
<evidence type="ECO:0000313" key="8">
    <source>
        <dbReference type="Proteomes" id="UP000000768"/>
    </source>
</evidence>
<dbReference type="InterPro" id="IPR019787">
    <property type="entry name" value="Znf_PHD-finger"/>
</dbReference>
<dbReference type="InterPro" id="IPR057765">
    <property type="entry name" value="MS1-like_ubiquitin"/>
</dbReference>
<dbReference type="eggNOG" id="KOG1844">
    <property type="taxonomic scope" value="Eukaryota"/>
</dbReference>
<evidence type="ECO:0000259" key="6">
    <source>
        <dbReference type="SMART" id="SM00249"/>
    </source>
</evidence>
<dbReference type="STRING" id="4558.A0A1B6PR58"/>
<dbReference type="SMR" id="A0A1B6PR58"/>
<dbReference type="CDD" id="cd15556">
    <property type="entry name" value="PHD_MMD1_like"/>
    <property type="match status" value="1"/>
</dbReference>
<dbReference type="Pfam" id="PF25565">
    <property type="entry name" value="Ubiquitin_At1g33420"/>
    <property type="match status" value="1"/>
</dbReference>
<reference evidence="8" key="2">
    <citation type="journal article" date="2018" name="Plant J.">
        <title>The Sorghum bicolor reference genome: improved assembly, gene annotations, a transcriptome atlas, and signatures of genome organization.</title>
        <authorList>
            <person name="McCormick R.F."/>
            <person name="Truong S.K."/>
            <person name="Sreedasyam A."/>
            <person name="Jenkins J."/>
            <person name="Shu S."/>
            <person name="Sims D."/>
            <person name="Kennedy M."/>
            <person name="Amirebrahimi M."/>
            <person name="Weers B.D."/>
            <person name="McKinley B."/>
            <person name="Mattison A."/>
            <person name="Morishige D.T."/>
            <person name="Grimwood J."/>
            <person name="Schmutz J."/>
            <person name="Mullet J.E."/>
        </authorList>
    </citation>
    <scope>NUCLEOTIDE SEQUENCE [LARGE SCALE GENOMIC DNA]</scope>
    <source>
        <strain evidence="8">cv. BTx623</strain>
    </source>
</reference>
<dbReference type="Pfam" id="PF25874">
    <property type="entry name" value="WHD_plant_repro"/>
    <property type="match status" value="1"/>
</dbReference>
<dbReference type="PROSITE" id="PS01359">
    <property type="entry name" value="ZF_PHD_1"/>
    <property type="match status" value="1"/>
</dbReference>
<evidence type="ECO:0000313" key="7">
    <source>
        <dbReference type="EMBL" id="KXG28147.1"/>
    </source>
</evidence>
<dbReference type="FunCoup" id="A0A1B6PR58">
    <property type="interactions" value="4"/>
</dbReference>
<dbReference type="Proteomes" id="UP000000768">
    <property type="component" value="Chromosome 5"/>
</dbReference>
<dbReference type="Gene3D" id="3.30.40.10">
    <property type="entry name" value="Zinc/RING finger domain, C3HC4 (zinc finger)"/>
    <property type="match status" value="1"/>
</dbReference>
<dbReference type="SMART" id="SM00249">
    <property type="entry name" value="PHD"/>
    <property type="match status" value="1"/>
</dbReference>
<dbReference type="InParanoid" id="A0A1B6PR58"/>
<evidence type="ECO:0000256" key="5">
    <source>
        <dbReference type="ARBA" id="ARBA00023163"/>
    </source>
</evidence>
<keyword evidence="8" id="KW-1185">Reference proteome</keyword>
<dbReference type="OrthoDB" id="436852at2759"/>
<dbReference type="AlphaFoldDB" id="A0A1B6PR58"/>
<dbReference type="SUPFAM" id="SSF57903">
    <property type="entry name" value="FYVE/PHD zinc finger"/>
    <property type="match status" value="1"/>
</dbReference>
<dbReference type="Gramene" id="KXG28147">
    <property type="protein sequence ID" value="KXG28147"/>
    <property type="gene ID" value="SORBI_3005G090800"/>
</dbReference>
<evidence type="ECO:0000256" key="1">
    <source>
        <dbReference type="ARBA" id="ARBA00022723"/>
    </source>
</evidence>
<feature type="domain" description="Zinc finger PHD-type" evidence="6">
    <location>
        <begin position="602"/>
        <end position="648"/>
    </location>
</feature>
<dbReference type="PANTHER" id="PTHR46201">
    <property type="entry name" value="PHD FINGER PROTEIN MALE MEIOCYTE DEATH 1-RELATED"/>
    <property type="match status" value="1"/>
</dbReference>
<keyword evidence="3" id="KW-0862">Zinc</keyword>
<dbReference type="InterPro" id="IPR058054">
    <property type="entry name" value="Znf_MS1-like"/>
</dbReference>
<keyword evidence="1" id="KW-0479">Metal-binding</keyword>
<reference evidence="7 8" key="1">
    <citation type="journal article" date="2009" name="Nature">
        <title>The Sorghum bicolor genome and the diversification of grasses.</title>
        <authorList>
            <person name="Paterson A.H."/>
            <person name="Bowers J.E."/>
            <person name="Bruggmann R."/>
            <person name="Dubchak I."/>
            <person name="Grimwood J."/>
            <person name="Gundlach H."/>
            <person name="Haberer G."/>
            <person name="Hellsten U."/>
            <person name="Mitros T."/>
            <person name="Poliakov A."/>
            <person name="Schmutz J."/>
            <person name="Spannagl M."/>
            <person name="Tang H."/>
            <person name="Wang X."/>
            <person name="Wicker T."/>
            <person name="Bharti A.K."/>
            <person name="Chapman J."/>
            <person name="Feltus F.A."/>
            <person name="Gowik U."/>
            <person name="Grigoriev I.V."/>
            <person name="Lyons E."/>
            <person name="Maher C.A."/>
            <person name="Martis M."/>
            <person name="Narechania A."/>
            <person name="Otillar R.P."/>
            <person name="Penning B.W."/>
            <person name="Salamov A.A."/>
            <person name="Wang Y."/>
            <person name="Zhang L."/>
            <person name="Carpita N.C."/>
            <person name="Freeling M."/>
            <person name="Gingle A.R."/>
            <person name="Hash C.T."/>
            <person name="Keller B."/>
            <person name="Klein P."/>
            <person name="Kresovich S."/>
            <person name="McCann M.C."/>
            <person name="Ming R."/>
            <person name="Peterson D.G."/>
            <person name="Mehboob-ur-Rahman"/>
            <person name="Ware D."/>
            <person name="Westhoff P."/>
            <person name="Mayer K.F."/>
            <person name="Messing J."/>
            <person name="Rokhsar D.S."/>
        </authorList>
    </citation>
    <scope>NUCLEOTIDE SEQUENCE [LARGE SCALE GENOMIC DNA]</scope>
    <source>
        <strain evidence="8">cv. BTx623</strain>
    </source>
</reference>
<dbReference type="InterPro" id="IPR019786">
    <property type="entry name" value="Zinc_finger_PHD-type_CS"/>
</dbReference>